<keyword evidence="3" id="KW-1185">Reference proteome</keyword>
<gene>
    <name evidence="2" type="ORF">BEMITA_LOCUS11967</name>
</gene>
<feature type="region of interest" description="Disordered" evidence="1">
    <location>
        <begin position="1"/>
        <end position="60"/>
    </location>
</feature>
<protein>
    <submittedName>
        <fullName evidence="2">Uncharacterized protein</fullName>
    </submittedName>
</protein>
<evidence type="ECO:0000313" key="2">
    <source>
        <dbReference type="EMBL" id="CAH0393586.1"/>
    </source>
</evidence>
<feature type="compositionally biased region" description="Polar residues" evidence="1">
    <location>
        <begin position="50"/>
        <end position="59"/>
    </location>
</feature>
<dbReference type="Proteomes" id="UP001152759">
    <property type="component" value="Chromosome 7"/>
</dbReference>
<organism evidence="2 3">
    <name type="scientific">Bemisia tabaci</name>
    <name type="common">Sweetpotato whitefly</name>
    <name type="synonym">Aleurodes tabaci</name>
    <dbReference type="NCBI Taxonomy" id="7038"/>
    <lineage>
        <taxon>Eukaryota</taxon>
        <taxon>Metazoa</taxon>
        <taxon>Ecdysozoa</taxon>
        <taxon>Arthropoda</taxon>
        <taxon>Hexapoda</taxon>
        <taxon>Insecta</taxon>
        <taxon>Pterygota</taxon>
        <taxon>Neoptera</taxon>
        <taxon>Paraneoptera</taxon>
        <taxon>Hemiptera</taxon>
        <taxon>Sternorrhyncha</taxon>
        <taxon>Aleyrodoidea</taxon>
        <taxon>Aleyrodidae</taxon>
        <taxon>Aleyrodinae</taxon>
        <taxon>Bemisia</taxon>
    </lineage>
</organism>
<name>A0A9P0F9C9_BEMTA</name>
<feature type="region of interest" description="Disordered" evidence="1">
    <location>
        <begin position="137"/>
        <end position="212"/>
    </location>
</feature>
<accession>A0A9P0F9C9</accession>
<feature type="compositionally biased region" description="Low complexity" evidence="1">
    <location>
        <begin position="173"/>
        <end position="188"/>
    </location>
</feature>
<feature type="region of interest" description="Disordered" evidence="1">
    <location>
        <begin position="83"/>
        <end position="104"/>
    </location>
</feature>
<proteinExistence type="predicted"/>
<reference evidence="2" key="1">
    <citation type="submission" date="2021-12" db="EMBL/GenBank/DDBJ databases">
        <authorList>
            <person name="King R."/>
        </authorList>
    </citation>
    <scope>NUCLEOTIDE SEQUENCE</scope>
</reference>
<feature type="compositionally biased region" description="Polar residues" evidence="1">
    <location>
        <begin position="1"/>
        <end position="13"/>
    </location>
</feature>
<sequence length="298" mass="32287">MGSASHGSQSSGRLFNKGPRASKKKDTMQHSDFYDDELDDSGLAPPPRSISLTALNSGQVPLEPRISQLETLEAKMASIEVSLSTSPRKRKNGSHSSLSSPIIHTSNTQLPETYVKTKALDVLRNAFKDKENLNIINNNKGELNGVGGPVPPRKPGKETKNNGGGGGNPPTGAPTNTTTTTTTTTTNGVALAPTPLGAPTSGQPLSEKERRSAQEKLKNLKVEAESKRHVVKNIKLALDRLDISDNIDTRIQQAELEYQLGREELNLLTIMEESRNIQACLDEEKLSQTRADNVTIFE</sequence>
<evidence type="ECO:0000256" key="1">
    <source>
        <dbReference type="SAM" id="MobiDB-lite"/>
    </source>
</evidence>
<feature type="compositionally biased region" description="Basic and acidic residues" evidence="1">
    <location>
        <begin position="24"/>
        <end position="33"/>
    </location>
</feature>
<dbReference type="EMBL" id="OU963868">
    <property type="protein sequence ID" value="CAH0393586.1"/>
    <property type="molecule type" value="Genomic_DNA"/>
</dbReference>
<dbReference type="AlphaFoldDB" id="A0A9P0F9C9"/>
<feature type="compositionally biased region" description="Polar residues" evidence="1">
    <location>
        <begin position="94"/>
        <end position="104"/>
    </location>
</feature>
<evidence type="ECO:0000313" key="3">
    <source>
        <dbReference type="Proteomes" id="UP001152759"/>
    </source>
</evidence>